<organism evidence="13 14">
    <name type="scientific">Pseudomonas coronafaciens pv. coronafaciens</name>
    <dbReference type="NCBI Taxonomy" id="235275"/>
    <lineage>
        <taxon>Bacteria</taxon>
        <taxon>Pseudomonadati</taxon>
        <taxon>Pseudomonadota</taxon>
        <taxon>Gammaproteobacteria</taxon>
        <taxon>Pseudomonadales</taxon>
        <taxon>Pseudomonadaceae</taxon>
        <taxon>Pseudomonas</taxon>
        <taxon>Pseudomonas coronafaciens</taxon>
    </lineage>
</organism>
<evidence type="ECO:0000256" key="2">
    <source>
        <dbReference type="ARBA" id="ARBA00022475"/>
    </source>
</evidence>
<dbReference type="Gene3D" id="6.10.340.10">
    <property type="match status" value="1"/>
</dbReference>
<keyword evidence="7 9" id="KW-0807">Transducer</keyword>
<comment type="subcellular location">
    <subcellularLocation>
        <location evidence="1">Cell membrane</location>
        <topology evidence="1">Multi-pass membrane protein</topology>
    </subcellularLocation>
</comment>
<feature type="transmembrane region" description="Helical" evidence="10">
    <location>
        <begin position="209"/>
        <end position="232"/>
    </location>
</feature>
<dbReference type="GO" id="GO:0004888">
    <property type="term" value="F:transmembrane signaling receptor activity"/>
    <property type="evidence" value="ECO:0007669"/>
    <property type="project" value="InterPro"/>
</dbReference>
<dbReference type="PANTHER" id="PTHR32089:SF112">
    <property type="entry name" value="LYSOZYME-LIKE PROTEIN-RELATED"/>
    <property type="match status" value="1"/>
</dbReference>
<keyword evidence="6 10" id="KW-0472">Membrane</keyword>
<dbReference type="CDD" id="cd06225">
    <property type="entry name" value="HAMP"/>
    <property type="match status" value="1"/>
</dbReference>
<dbReference type="Pfam" id="PF12729">
    <property type="entry name" value="4HB_MCP_1"/>
    <property type="match status" value="1"/>
</dbReference>
<dbReference type="InterPro" id="IPR024478">
    <property type="entry name" value="HlyB_4HB_MCP"/>
</dbReference>
<dbReference type="InterPro" id="IPR004089">
    <property type="entry name" value="MCPsignal_dom"/>
</dbReference>
<keyword evidence="5 10" id="KW-1133">Transmembrane helix</keyword>
<dbReference type="AlphaFoldDB" id="A0AAE6QJM5"/>
<gene>
    <name evidence="13" type="ORF">GMO17_22120</name>
</gene>
<dbReference type="CDD" id="cd11386">
    <property type="entry name" value="MCP_signal"/>
    <property type="match status" value="1"/>
</dbReference>
<evidence type="ECO:0000313" key="14">
    <source>
        <dbReference type="Proteomes" id="UP000423413"/>
    </source>
</evidence>
<sequence length="563" mass="61597">MKLNVKPNTLLSQNLTKNRMLAMIRNFKIGTRAYLSFAMIGFMVLFLSVFSFQSISKLRAAQVETGQKMLPTATTMNRLTELTLRLRVLSYWLLANRDQATLDRITGLMKQRYDQLKTQQNKFESLVHGEQQKTAYDAYKKAMDEYAVLFPALLSLSEQGDTEKLKSLLNNELNQNHNAALSQLNLLAEDIEEKTVKVNSSVEQEYKKIVNLSVFFVIAVFILGGVLAWTIVRSIQRPLKITVDIADRIARGDLREPIDVSGDDELSLLQKSMQVMQGKLSETLGIITHTAKNLTASASDLSLLAESHAKSADEENQQVERVATAFNEMSIAVDEVATNAVTTAQASKSSAESTLEGNRLVINVIKAIQELTGDVQQSSVLVNDFAHQAAGINNILVDIRSVADQTNLLALNAAIEAARAGELGRGFAVVADEVRNLASRTRASTLEIESLVSSISLGTDQAIGAINRSVSNASTTLEVALGAGKSLEKVSLAIEKISDRNQVIARAAEEQASVTREIEQNLEKIRTLANEGVENSKITNMASQGLSNTANSLDLLLKNFKLV</sequence>
<dbReference type="Proteomes" id="UP000423413">
    <property type="component" value="Chromosome"/>
</dbReference>
<evidence type="ECO:0000259" key="11">
    <source>
        <dbReference type="PROSITE" id="PS50111"/>
    </source>
</evidence>
<name>A0AAE6QJM5_9PSED</name>
<dbReference type="PROSITE" id="PS50111">
    <property type="entry name" value="CHEMOTAXIS_TRANSDUC_2"/>
    <property type="match status" value="1"/>
</dbReference>
<evidence type="ECO:0000256" key="4">
    <source>
        <dbReference type="ARBA" id="ARBA00022692"/>
    </source>
</evidence>
<comment type="similarity">
    <text evidence="8">Belongs to the methyl-accepting chemotaxis (MCP) protein family.</text>
</comment>
<keyword evidence="3" id="KW-0488">Methylation</keyword>
<dbReference type="FunFam" id="1.10.287.950:FF:000001">
    <property type="entry name" value="Methyl-accepting chemotaxis sensory transducer"/>
    <property type="match status" value="1"/>
</dbReference>
<dbReference type="GO" id="GO:0005886">
    <property type="term" value="C:plasma membrane"/>
    <property type="evidence" value="ECO:0007669"/>
    <property type="project" value="UniProtKB-SubCell"/>
</dbReference>
<protein>
    <submittedName>
        <fullName evidence="13">HAMP domain-containing protein</fullName>
    </submittedName>
</protein>
<evidence type="ECO:0000256" key="3">
    <source>
        <dbReference type="ARBA" id="ARBA00022481"/>
    </source>
</evidence>
<evidence type="ECO:0000256" key="8">
    <source>
        <dbReference type="ARBA" id="ARBA00029447"/>
    </source>
</evidence>
<dbReference type="PROSITE" id="PS50885">
    <property type="entry name" value="HAMP"/>
    <property type="match status" value="1"/>
</dbReference>
<dbReference type="GO" id="GO:0007165">
    <property type="term" value="P:signal transduction"/>
    <property type="evidence" value="ECO:0007669"/>
    <property type="project" value="UniProtKB-KW"/>
</dbReference>
<dbReference type="PANTHER" id="PTHR32089">
    <property type="entry name" value="METHYL-ACCEPTING CHEMOTAXIS PROTEIN MCPB"/>
    <property type="match status" value="1"/>
</dbReference>
<evidence type="ECO:0000256" key="7">
    <source>
        <dbReference type="ARBA" id="ARBA00023224"/>
    </source>
</evidence>
<dbReference type="InterPro" id="IPR004090">
    <property type="entry name" value="Chemotax_Me-accpt_rcpt"/>
</dbReference>
<dbReference type="EMBL" id="CP046441">
    <property type="protein sequence ID" value="QGT83670.1"/>
    <property type="molecule type" value="Genomic_DNA"/>
</dbReference>
<feature type="transmembrane region" description="Helical" evidence="10">
    <location>
        <begin position="33"/>
        <end position="52"/>
    </location>
</feature>
<reference evidence="13 14" key="1">
    <citation type="submission" date="2019-11" db="EMBL/GenBank/DDBJ databases">
        <title>Complete genome sequence of Pseudomonas syringae pv. coronafaciens isolate B19001 originated in imported oat cereal.</title>
        <authorList>
            <person name="Kim S.M."/>
            <person name="Lee B.C."/>
            <person name="Seo S.J."/>
            <person name="Lee J.E."/>
            <person name="Choi N.J."/>
            <person name="Park J.H."/>
        </authorList>
    </citation>
    <scope>NUCLEOTIDE SEQUENCE [LARGE SCALE GENOMIC DNA]</scope>
    <source>
        <strain evidence="13 14">B19001</strain>
    </source>
</reference>
<dbReference type="Pfam" id="PF00672">
    <property type="entry name" value="HAMP"/>
    <property type="match status" value="1"/>
</dbReference>
<dbReference type="GO" id="GO:0006935">
    <property type="term" value="P:chemotaxis"/>
    <property type="evidence" value="ECO:0007669"/>
    <property type="project" value="InterPro"/>
</dbReference>
<dbReference type="PRINTS" id="PR00260">
    <property type="entry name" value="CHEMTRNSDUCR"/>
</dbReference>
<proteinExistence type="inferred from homology"/>
<evidence type="ECO:0000256" key="6">
    <source>
        <dbReference type="ARBA" id="ARBA00023136"/>
    </source>
</evidence>
<dbReference type="InterPro" id="IPR003660">
    <property type="entry name" value="HAMP_dom"/>
</dbReference>
<dbReference type="SMART" id="SM00304">
    <property type="entry name" value="HAMP"/>
    <property type="match status" value="1"/>
</dbReference>
<evidence type="ECO:0000256" key="5">
    <source>
        <dbReference type="ARBA" id="ARBA00022989"/>
    </source>
</evidence>
<evidence type="ECO:0000313" key="13">
    <source>
        <dbReference type="EMBL" id="QGT83670.1"/>
    </source>
</evidence>
<dbReference type="SUPFAM" id="SSF58104">
    <property type="entry name" value="Methyl-accepting chemotaxis protein (MCP) signaling domain"/>
    <property type="match status" value="1"/>
</dbReference>
<keyword evidence="4 10" id="KW-0812">Transmembrane</keyword>
<evidence type="ECO:0000259" key="12">
    <source>
        <dbReference type="PROSITE" id="PS50885"/>
    </source>
</evidence>
<evidence type="ECO:0000256" key="9">
    <source>
        <dbReference type="PROSITE-ProRule" id="PRU00284"/>
    </source>
</evidence>
<dbReference type="Gene3D" id="1.10.287.950">
    <property type="entry name" value="Methyl-accepting chemotaxis protein"/>
    <property type="match status" value="1"/>
</dbReference>
<feature type="domain" description="HAMP" evidence="12">
    <location>
        <begin position="233"/>
        <end position="285"/>
    </location>
</feature>
<feature type="domain" description="Methyl-accepting transducer" evidence="11">
    <location>
        <begin position="290"/>
        <end position="526"/>
    </location>
</feature>
<accession>A0AAE6QJM5</accession>
<dbReference type="SMART" id="SM00283">
    <property type="entry name" value="MA"/>
    <property type="match status" value="1"/>
</dbReference>
<evidence type="ECO:0000256" key="1">
    <source>
        <dbReference type="ARBA" id="ARBA00004651"/>
    </source>
</evidence>
<keyword evidence="2" id="KW-1003">Cell membrane</keyword>
<dbReference type="Pfam" id="PF00015">
    <property type="entry name" value="MCPsignal"/>
    <property type="match status" value="1"/>
</dbReference>
<evidence type="ECO:0000256" key="10">
    <source>
        <dbReference type="SAM" id="Phobius"/>
    </source>
</evidence>